<dbReference type="Gene3D" id="3.30.240.40">
    <property type="entry name" value="E6 early regulatory protein"/>
    <property type="match status" value="2"/>
</dbReference>
<keyword evidence="14 16" id="KW-0899">Viral immunoevasion</keyword>
<dbReference type="Proteomes" id="UP000290060">
    <property type="component" value="Segment"/>
</dbReference>
<evidence type="ECO:0000256" key="10">
    <source>
        <dbReference type="ARBA" id="ARBA00023125"/>
    </source>
</evidence>
<protein>
    <recommendedName>
        <fullName evidence="16 17">Protein E6</fullName>
    </recommendedName>
</protein>
<dbReference type="GO" id="GO:0006355">
    <property type="term" value="P:regulation of DNA-templated transcription"/>
    <property type="evidence" value="ECO:0007669"/>
    <property type="project" value="UniProtKB-UniRule"/>
</dbReference>
<keyword evidence="7 16" id="KW-0863">Zinc-finger</keyword>
<evidence type="ECO:0000256" key="8">
    <source>
        <dbReference type="ARBA" id="ARBA00022833"/>
    </source>
</evidence>
<dbReference type="GO" id="GO:0008270">
    <property type="term" value="F:zinc ion binding"/>
    <property type="evidence" value="ECO:0007669"/>
    <property type="project" value="UniProtKB-KW"/>
</dbReference>
<dbReference type="EMBL" id="MF588742">
    <property type="protein sequence ID" value="ATQ38532.1"/>
    <property type="molecule type" value="Genomic_DNA"/>
</dbReference>
<feature type="zinc finger region" evidence="16">
    <location>
        <begin position="100"/>
        <end position="136"/>
    </location>
</feature>
<dbReference type="GO" id="GO:0042025">
    <property type="term" value="C:host cell nucleus"/>
    <property type="evidence" value="ECO:0007669"/>
    <property type="project" value="UniProtKB-SubCell"/>
</dbReference>
<evidence type="ECO:0000256" key="15">
    <source>
        <dbReference type="ARBA" id="ARBA00023323"/>
    </source>
</evidence>
<evidence type="ECO:0000256" key="11">
    <source>
        <dbReference type="ARBA" id="ARBA00023159"/>
    </source>
</evidence>
<comment type="similarity">
    <text evidence="1 16 17">Belongs to the papillomaviridae E6 protein family.</text>
</comment>
<keyword evidence="6 16" id="KW-0479">Metal-binding</keyword>
<sequence>MAAETPTRLDEYCKLFKKSFFELKLPCLFCKFDLSLQDIAGFYHKELSLVWRDTICYACCSPCLRLCAKYEKENYTRCIVKGHCIETLLNVPLSNILVRCTYCFKKLDYAEKIDCCINNSPFYLVRHHWRNCCRFCKRET</sequence>
<keyword evidence="3 16" id="KW-1048">Host nucleus</keyword>
<evidence type="ECO:0000256" key="6">
    <source>
        <dbReference type="ARBA" id="ARBA00022723"/>
    </source>
</evidence>
<organism evidence="18">
    <name type="scientific">Gammapapillomavirus 22</name>
    <dbReference type="NCBI Taxonomy" id="1961679"/>
    <lineage>
        <taxon>Viruses</taxon>
        <taxon>Monodnaviria</taxon>
        <taxon>Shotokuvirae</taxon>
        <taxon>Cossaviricota</taxon>
        <taxon>Papovaviricetes</taxon>
        <taxon>Zurhausenvirales</taxon>
        <taxon>Papillomaviridae</taxon>
        <taxon>Firstpapillomavirinae</taxon>
        <taxon>Gammapapillomavirus</taxon>
    </lineage>
</organism>
<keyword evidence="12 16" id="KW-0804">Transcription</keyword>
<dbReference type="GO" id="GO:0006351">
    <property type="term" value="P:DNA-templated transcription"/>
    <property type="evidence" value="ECO:0007669"/>
    <property type="project" value="UniProtKB-UniRule"/>
</dbReference>
<keyword evidence="15 16" id="KW-1119">Modulation of host cell apoptosis by virus</keyword>
<evidence type="ECO:0000313" key="18">
    <source>
        <dbReference type="EMBL" id="ATQ38532.1"/>
    </source>
</evidence>
<gene>
    <name evidence="16 18" type="primary">E6</name>
</gene>
<name>A0A2D2AM44_9PAPI</name>
<keyword evidence="8 16" id="KW-0862">Zinc</keyword>
<dbReference type="GO" id="GO:0003677">
    <property type="term" value="F:DNA binding"/>
    <property type="evidence" value="ECO:0007669"/>
    <property type="project" value="UniProtKB-UniRule"/>
</dbReference>
<comment type="subunit">
    <text evidence="16">Forms homodimers. Interacts with ubiquitin-protein ligase UBE3A/E6-AP; this interaction stimulates UBE3A ubiquitin activity. Interacts with host BAK1.</text>
</comment>
<keyword evidence="10 16" id="KW-0238">DNA-binding</keyword>
<evidence type="ECO:0000256" key="16">
    <source>
        <dbReference type="HAMAP-Rule" id="MF_04006"/>
    </source>
</evidence>
<dbReference type="GO" id="GO:0052170">
    <property type="term" value="P:symbiont-mediated suppression of host innate immune response"/>
    <property type="evidence" value="ECO:0007669"/>
    <property type="project" value="UniProtKB-KW"/>
</dbReference>
<evidence type="ECO:0000256" key="12">
    <source>
        <dbReference type="ARBA" id="ARBA00023163"/>
    </source>
</evidence>
<dbReference type="HAMAP" id="MF_04006">
    <property type="entry name" value="HPV_E6"/>
    <property type="match status" value="1"/>
</dbReference>
<keyword evidence="4 16" id="KW-0945">Host-virus interaction</keyword>
<evidence type="ECO:0000256" key="5">
    <source>
        <dbReference type="ARBA" id="ARBA00022632"/>
    </source>
</evidence>
<evidence type="ECO:0000256" key="14">
    <source>
        <dbReference type="ARBA" id="ARBA00023280"/>
    </source>
</evidence>
<keyword evidence="5 16" id="KW-1090">Inhibition of host innate immune response by virus</keyword>
<keyword evidence="11 16" id="KW-0010">Activator</keyword>
<keyword evidence="9 16" id="KW-0805">Transcription regulation</keyword>
<dbReference type="InterPro" id="IPR038575">
    <property type="entry name" value="E6_sf"/>
</dbReference>
<evidence type="ECO:0000256" key="9">
    <source>
        <dbReference type="ARBA" id="ARBA00023015"/>
    </source>
</evidence>
<reference evidence="18" key="1">
    <citation type="journal article" date="2018" name="MSphere">
        <title>Metagenomic Discovery of 83 New Human Papillomavirus Types in Patients with Immunodeficiency.</title>
        <authorList>
            <person name="Pastrana D.V."/>
            <person name="Peretti A."/>
            <person name="Welch N.L."/>
            <person name="Borgogna C."/>
            <person name="Olivero C."/>
            <person name="Badolato R."/>
            <person name="Notarangelo L.D."/>
            <person name="Gariglio M."/>
            <person name="FitzGerald P.C."/>
            <person name="McIntosh C.E."/>
            <person name="Reeves J."/>
            <person name="Starrett G.J."/>
            <person name="Bliskovsky V."/>
            <person name="Velez D."/>
            <person name="Brownell I."/>
            <person name="Yarchoan R."/>
            <person name="Wyvill K.M."/>
            <person name="Uldrick T.S."/>
            <person name="Maldarelli F."/>
            <person name="Lisco A."/>
            <person name="Sereti I."/>
            <person name="Gonzalez C.M."/>
            <person name="Androphy E.J."/>
            <person name="McBride A.A."/>
            <person name="Van Doorslaer K."/>
            <person name="Garcia F."/>
            <person name="Dvoretzky I."/>
            <person name="Liu J.S."/>
            <person name="Han J."/>
            <person name="Murphy P.M."/>
            <person name="McDermott D.H."/>
            <person name="Buck C.B."/>
        </authorList>
    </citation>
    <scope>NUCLEOTIDE SEQUENCE</scope>
    <source>
        <strain evidence="18">Gamma22_w20c08a</strain>
    </source>
</reference>
<feature type="zinc finger region" evidence="16">
    <location>
        <begin position="27"/>
        <end position="63"/>
    </location>
</feature>
<proteinExistence type="inferred from homology"/>
<dbReference type="GO" id="GO:0052150">
    <property type="term" value="P:symbiont-mediated perturbation of host apoptosis"/>
    <property type="evidence" value="ECO:0007669"/>
    <property type="project" value="UniProtKB-KW"/>
</dbReference>
<evidence type="ECO:0000256" key="3">
    <source>
        <dbReference type="ARBA" id="ARBA00022562"/>
    </source>
</evidence>
<evidence type="ECO:0000256" key="4">
    <source>
        <dbReference type="ARBA" id="ARBA00022581"/>
    </source>
</evidence>
<evidence type="ECO:0000256" key="17">
    <source>
        <dbReference type="RuleBase" id="RU363123"/>
    </source>
</evidence>
<dbReference type="SUPFAM" id="SSF161229">
    <property type="entry name" value="E6 C-terminal domain-like"/>
    <property type="match status" value="2"/>
</dbReference>
<keyword evidence="13 16" id="KW-1035">Host cytoplasm</keyword>
<dbReference type="GO" id="GO:0030430">
    <property type="term" value="C:host cell cytoplasm"/>
    <property type="evidence" value="ECO:0007669"/>
    <property type="project" value="UniProtKB-SubCell"/>
</dbReference>
<dbReference type="InterPro" id="IPR001334">
    <property type="entry name" value="E6"/>
</dbReference>
<evidence type="ECO:0000256" key="13">
    <source>
        <dbReference type="ARBA" id="ARBA00023200"/>
    </source>
</evidence>
<comment type="subcellular location">
    <subcellularLocation>
        <location evidence="16 17">Host cytoplasm</location>
    </subcellularLocation>
    <subcellularLocation>
        <location evidence="16 17">Host nucleus</location>
    </subcellularLocation>
</comment>
<evidence type="ECO:0000256" key="7">
    <source>
        <dbReference type="ARBA" id="ARBA00022771"/>
    </source>
</evidence>
<accession>A0A2D2AM44</accession>
<dbReference type="GO" id="GO:0039502">
    <property type="term" value="P:symbiont-mediated suppression of host type I interferon-mediated signaling pathway"/>
    <property type="evidence" value="ECO:0007669"/>
    <property type="project" value="UniProtKB-UniRule"/>
</dbReference>
<dbReference type="GO" id="GO:0039648">
    <property type="term" value="P:symbiont-mediated perturbation of host ubiquitin-like protein modification"/>
    <property type="evidence" value="ECO:0007669"/>
    <property type="project" value="UniProtKB-UniRule"/>
</dbReference>
<keyword evidence="2 16" id="KW-0244">Early protein</keyword>
<comment type="caution">
    <text evidence="16">Lacks conserved residue(s) required for the propagation of feature annotation.</text>
</comment>
<evidence type="ECO:0000256" key="2">
    <source>
        <dbReference type="ARBA" id="ARBA00022518"/>
    </source>
</evidence>
<dbReference type="Pfam" id="PF00518">
    <property type="entry name" value="E6"/>
    <property type="match status" value="1"/>
</dbReference>
<comment type="function">
    <text evidence="16">Plays a major role in the induction and maintenance of cellular transformation. E6 associates with host UBE3A/E6-AP ubiquitin-protein ligase and modulates its activity. Protects host keratinocytes from apoptosis by mediating the degradation of host BAK1. May also inhibit host immune response.</text>
</comment>
<evidence type="ECO:0000256" key="1">
    <source>
        <dbReference type="ARBA" id="ARBA00006346"/>
    </source>
</evidence>